<keyword evidence="2" id="KW-1133">Transmembrane helix</keyword>
<organism evidence="3 4">
    <name type="scientific">Actinokineospora iranica</name>
    <dbReference type="NCBI Taxonomy" id="1271860"/>
    <lineage>
        <taxon>Bacteria</taxon>
        <taxon>Bacillati</taxon>
        <taxon>Actinomycetota</taxon>
        <taxon>Actinomycetes</taxon>
        <taxon>Pseudonocardiales</taxon>
        <taxon>Pseudonocardiaceae</taxon>
        <taxon>Actinokineospora</taxon>
    </lineage>
</organism>
<evidence type="ECO:0000313" key="4">
    <source>
        <dbReference type="Proteomes" id="UP000199501"/>
    </source>
</evidence>
<keyword evidence="4" id="KW-1185">Reference proteome</keyword>
<reference evidence="4" key="1">
    <citation type="submission" date="2016-10" db="EMBL/GenBank/DDBJ databases">
        <authorList>
            <person name="Varghese N."/>
            <person name="Submissions S."/>
        </authorList>
    </citation>
    <scope>NUCLEOTIDE SEQUENCE [LARGE SCALE GENOMIC DNA]</scope>
    <source>
        <strain evidence="4">IBRC-M 10403</strain>
    </source>
</reference>
<dbReference type="EMBL" id="FMZZ01000006">
    <property type="protein sequence ID" value="SDC99207.1"/>
    <property type="molecule type" value="Genomic_DNA"/>
</dbReference>
<dbReference type="AlphaFoldDB" id="A0A1G6R5A4"/>
<accession>A0A1G6R5A4</accession>
<name>A0A1G6R5A4_9PSEU</name>
<dbReference type="STRING" id="1271860.SAMN05216174_106126"/>
<dbReference type="Proteomes" id="UP000199501">
    <property type="component" value="Unassembled WGS sequence"/>
</dbReference>
<dbReference type="SUPFAM" id="SSF50998">
    <property type="entry name" value="Quinoprotein alcohol dehydrogenase-like"/>
    <property type="match status" value="1"/>
</dbReference>
<dbReference type="RefSeq" id="WP_091450540.1">
    <property type="nucleotide sequence ID" value="NZ_FMZZ01000006.1"/>
</dbReference>
<keyword evidence="2" id="KW-0472">Membrane</keyword>
<evidence type="ECO:0000256" key="1">
    <source>
        <dbReference type="SAM" id="MobiDB-lite"/>
    </source>
</evidence>
<evidence type="ECO:0000256" key="2">
    <source>
        <dbReference type="SAM" id="Phobius"/>
    </source>
</evidence>
<dbReference type="InterPro" id="IPR011047">
    <property type="entry name" value="Quinoprotein_ADH-like_sf"/>
</dbReference>
<gene>
    <name evidence="3" type="ORF">SAMN05216174_106126</name>
</gene>
<sequence>MTHGDTTDETVGGEDVLDGHVPPTPAAGPRTRFNRKRDYVLLAGIVVALAVSGVVVWQRSDIRATESKPSNVRFDVLPAPEFFPPSLAEAWRADSPATWTPVTTGQLEDQNTGMASTVVTGAGGEVAGRDPLTGDVRWTYKRDLDLCTVSMAWKKVVAVYRTDGNWLPEGDPRAGGGCSEVTALKADSGERDAQRNFDAELGTRLLDDGDHVTATGSLLLLTLRSDLVKTMEYGQLPAMVNPNKQPRTGCSYESVQVTSGKIGVIEHCGDYSADQLTVYKASATDSDKPEVISSVVLPGESAQIVAMSGDFTAVALPDPGRVLVYDGKGKLTATHPIDLGDRDLRENPVGRVPLVTTATGAFYWFTGSRTVVLSAADLRPLWTTPDTLGPGTIFAGRALVPVPDGIAVLSQADGARVGTIPVDREGHTGPVTMSSVGPMVLEQRGATLVALH</sequence>
<evidence type="ECO:0008006" key="5">
    <source>
        <dbReference type="Google" id="ProtNLM"/>
    </source>
</evidence>
<protein>
    <recommendedName>
        <fullName evidence="5">PQQ-like domain-containing protein</fullName>
    </recommendedName>
</protein>
<evidence type="ECO:0000313" key="3">
    <source>
        <dbReference type="EMBL" id="SDC99207.1"/>
    </source>
</evidence>
<feature type="region of interest" description="Disordered" evidence="1">
    <location>
        <begin position="1"/>
        <end position="31"/>
    </location>
</feature>
<proteinExistence type="predicted"/>
<dbReference type="OrthoDB" id="5182370at2"/>
<feature type="compositionally biased region" description="Acidic residues" evidence="1">
    <location>
        <begin position="7"/>
        <end position="16"/>
    </location>
</feature>
<keyword evidence="2" id="KW-0812">Transmembrane</keyword>
<feature type="transmembrane region" description="Helical" evidence="2">
    <location>
        <begin position="39"/>
        <end position="57"/>
    </location>
</feature>